<feature type="domain" description="Flavodoxin-like" evidence="1">
    <location>
        <begin position="35"/>
        <end position="155"/>
    </location>
</feature>
<dbReference type="InterPro" id="IPR029039">
    <property type="entry name" value="Flavoprotein-like_sf"/>
</dbReference>
<dbReference type="SUPFAM" id="SSF52218">
    <property type="entry name" value="Flavoproteins"/>
    <property type="match status" value="1"/>
</dbReference>
<dbReference type="InterPro" id="IPR008254">
    <property type="entry name" value="Flavodoxin/NO_synth"/>
</dbReference>
<dbReference type="PANTHER" id="PTHR39201:SF1">
    <property type="entry name" value="FLAVODOXIN-LIKE DOMAIN-CONTAINING PROTEIN"/>
    <property type="match status" value="1"/>
</dbReference>
<dbReference type="AlphaFoldDB" id="J9G651"/>
<sequence length="155" mass="16665">MYKLLGLLVAALCLATATFAQSPKGMNKNESNQKVLVAYFSATGNTARAAQKIAAATGGDLYAITPAQPYNEADLDWRNEKSRSSVEMNNPKARPALGGNAPDISSYDVIFIGYPIWWDLAPRIILTFIESKDWQGKTVIPFATSGSSSISNSAT</sequence>
<reference evidence="2" key="1">
    <citation type="journal article" date="2012" name="PLoS ONE">
        <title>Gene sets for utilization of primary and secondary nutrition supplies in the distal gut of endangered iberian lynx.</title>
        <authorList>
            <person name="Alcaide M."/>
            <person name="Messina E."/>
            <person name="Richter M."/>
            <person name="Bargiela R."/>
            <person name="Peplies J."/>
            <person name="Huws S.A."/>
            <person name="Newbold C.J."/>
            <person name="Golyshin P.N."/>
            <person name="Simon M.A."/>
            <person name="Lopez G."/>
            <person name="Yakimov M.M."/>
            <person name="Ferrer M."/>
        </authorList>
    </citation>
    <scope>NUCLEOTIDE SEQUENCE</scope>
</reference>
<dbReference type="EMBL" id="AMCI01002435">
    <property type="protein sequence ID" value="EJX02697.1"/>
    <property type="molecule type" value="Genomic_DNA"/>
</dbReference>
<dbReference type="Gene3D" id="3.40.50.360">
    <property type="match status" value="1"/>
</dbReference>
<feature type="non-terminal residue" evidence="2">
    <location>
        <position position="155"/>
    </location>
</feature>
<organism evidence="2">
    <name type="scientific">gut metagenome</name>
    <dbReference type="NCBI Taxonomy" id="749906"/>
    <lineage>
        <taxon>unclassified sequences</taxon>
        <taxon>metagenomes</taxon>
        <taxon>organismal metagenomes</taxon>
    </lineage>
</organism>
<dbReference type="PANTHER" id="PTHR39201">
    <property type="entry name" value="EXPORTED PROTEIN-RELATED"/>
    <property type="match status" value="1"/>
</dbReference>
<name>J9G651_9ZZZZ</name>
<comment type="caution">
    <text evidence="2">The sequence shown here is derived from an EMBL/GenBank/DDBJ whole genome shotgun (WGS) entry which is preliminary data.</text>
</comment>
<protein>
    <submittedName>
        <fullName evidence="2">Flavodoxin</fullName>
    </submittedName>
</protein>
<evidence type="ECO:0000259" key="1">
    <source>
        <dbReference type="PROSITE" id="PS50902"/>
    </source>
</evidence>
<dbReference type="NCBIfam" id="NF005501">
    <property type="entry name" value="PRK07116.1"/>
    <property type="match status" value="1"/>
</dbReference>
<dbReference type="Pfam" id="PF12682">
    <property type="entry name" value="Flavodoxin_4"/>
    <property type="match status" value="1"/>
</dbReference>
<accession>J9G651</accession>
<evidence type="ECO:0000313" key="2">
    <source>
        <dbReference type="EMBL" id="EJX02697.1"/>
    </source>
</evidence>
<proteinExistence type="predicted"/>
<gene>
    <name evidence="2" type="ORF">EVA_09198</name>
</gene>
<dbReference type="GO" id="GO:0010181">
    <property type="term" value="F:FMN binding"/>
    <property type="evidence" value="ECO:0007669"/>
    <property type="project" value="InterPro"/>
</dbReference>
<dbReference type="PROSITE" id="PS50902">
    <property type="entry name" value="FLAVODOXIN_LIKE"/>
    <property type="match status" value="1"/>
</dbReference>